<comment type="subunit">
    <text evidence="13">Homodimer which binds Holliday junction (HJ) DNA. The HJ becomes 2-fold symmetrical on binding to RuvC with unstacked arms; it has a different conformation from HJ DNA in complex with RuvA. In the full resolvosome a probable DNA-RuvA(4)-RuvB(12)-RuvC(2) complex forms which resolves the HJ.</text>
</comment>
<proteinExistence type="inferred from homology"/>
<keyword evidence="3 13" id="KW-0540">Nuclease</keyword>
<accession>A0A1F6DL46</accession>
<keyword evidence="2 13" id="KW-0963">Cytoplasm</keyword>
<dbReference type="EMBL" id="MFLI01000014">
    <property type="protein sequence ID" value="OGG62057.1"/>
    <property type="molecule type" value="Genomic_DNA"/>
</dbReference>
<evidence type="ECO:0000256" key="11">
    <source>
        <dbReference type="ARBA" id="ARBA00023204"/>
    </source>
</evidence>
<comment type="similarity">
    <text evidence="1 13">Belongs to the RuvC family.</text>
</comment>
<evidence type="ECO:0000256" key="6">
    <source>
        <dbReference type="ARBA" id="ARBA00022763"/>
    </source>
</evidence>
<dbReference type="EC" id="3.1.21.10" evidence="13 14"/>
<dbReference type="AlphaFoldDB" id="A0A1F6DL46"/>
<evidence type="ECO:0000256" key="8">
    <source>
        <dbReference type="ARBA" id="ARBA00022842"/>
    </source>
</evidence>
<dbReference type="InterPro" id="IPR036397">
    <property type="entry name" value="RNaseH_sf"/>
</dbReference>
<evidence type="ECO:0000256" key="3">
    <source>
        <dbReference type="ARBA" id="ARBA00022722"/>
    </source>
</evidence>
<evidence type="ECO:0000256" key="9">
    <source>
        <dbReference type="ARBA" id="ARBA00023125"/>
    </source>
</evidence>
<evidence type="ECO:0000256" key="4">
    <source>
        <dbReference type="ARBA" id="ARBA00022723"/>
    </source>
</evidence>
<keyword evidence="4 13" id="KW-0479">Metal-binding</keyword>
<feature type="active site" evidence="13">
    <location>
        <position position="7"/>
    </location>
</feature>
<dbReference type="PRINTS" id="PR00696">
    <property type="entry name" value="RSOLVASERUVC"/>
</dbReference>
<evidence type="ECO:0000256" key="5">
    <source>
        <dbReference type="ARBA" id="ARBA00022759"/>
    </source>
</evidence>
<dbReference type="STRING" id="1798495.A3C19_02990"/>
<dbReference type="GO" id="GO:0003677">
    <property type="term" value="F:DNA binding"/>
    <property type="evidence" value="ECO:0007669"/>
    <property type="project" value="UniProtKB-KW"/>
</dbReference>
<dbReference type="GO" id="GO:0006310">
    <property type="term" value="P:DNA recombination"/>
    <property type="evidence" value="ECO:0007669"/>
    <property type="project" value="UniProtKB-UniRule"/>
</dbReference>
<keyword evidence="9 13" id="KW-0238">DNA-binding</keyword>
<evidence type="ECO:0000313" key="15">
    <source>
        <dbReference type="EMBL" id="OGG62057.1"/>
    </source>
</evidence>
<dbReference type="PANTHER" id="PTHR30194">
    <property type="entry name" value="CROSSOVER JUNCTION ENDODEOXYRIBONUCLEASE RUVC"/>
    <property type="match status" value="1"/>
</dbReference>
<evidence type="ECO:0000256" key="12">
    <source>
        <dbReference type="ARBA" id="ARBA00029354"/>
    </source>
</evidence>
<keyword evidence="10 13" id="KW-0233">DNA recombination</keyword>
<keyword evidence="11 13" id="KW-0234">DNA repair</keyword>
<comment type="catalytic activity">
    <reaction evidence="12 13">
        <text>Endonucleolytic cleavage at a junction such as a reciprocal single-stranded crossover between two homologous DNA duplexes (Holliday junction).</text>
        <dbReference type="EC" id="3.1.21.10"/>
    </reaction>
</comment>
<dbReference type="Pfam" id="PF02075">
    <property type="entry name" value="RuvC"/>
    <property type="match status" value="1"/>
</dbReference>
<feature type="binding site" evidence="13">
    <location>
        <position position="139"/>
    </location>
    <ligand>
        <name>Mg(2+)</name>
        <dbReference type="ChEBI" id="CHEBI:18420"/>
        <label>1</label>
    </ligand>
</feature>
<dbReference type="GO" id="GO:0005737">
    <property type="term" value="C:cytoplasm"/>
    <property type="evidence" value="ECO:0007669"/>
    <property type="project" value="UniProtKB-SubCell"/>
</dbReference>
<dbReference type="FunFam" id="3.30.420.10:FF:000002">
    <property type="entry name" value="Crossover junction endodeoxyribonuclease RuvC"/>
    <property type="match status" value="1"/>
</dbReference>
<comment type="subcellular location">
    <subcellularLocation>
        <location evidence="13">Cytoplasm</location>
    </subcellularLocation>
</comment>
<comment type="caution">
    <text evidence="15">The sequence shown here is derived from an EMBL/GenBank/DDBJ whole genome shotgun (WGS) entry which is preliminary data.</text>
</comment>
<dbReference type="NCBIfam" id="TIGR00228">
    <property type="entry name" value="ruvC"/>
    <property type="match status" value="1"/>
</dbReference>
<dbReference type="GO" id="GO:0000287">
    <property type="term" value="F:magnesium ion binding"/>
    <property type="evidence" value="ECO:0007669"/>
    <property type="project" value="UniProtKB-UniRule"/>
</dbReference>
<reference evidence="15 16" key="1">
    <citation type="journal article" date="2016" name="Nat. Commun.">
        <title>Thousands of microbial genomes shed light on interconnected biogeochemical processes in an aquifer system.</title>
        <authorList>
            <person name="Anantharaman K."/>
            <person name="Brown C.T."/>
            <person name="Hug L.A."/>
            <person name="Sharon I."/>
            <person name="Castelle C.J."/>
            <person name="Probst A.J."/>
            <person name="Thomas B.C."/>
            <person name="Singh A."/>
            <person name="Wilkins M.J."/>
            <person name="Karaoz U."/>
            <person name="Brodie E.L."/>
            <person name="Williams K.H."/>
            <person name="Hubbard S.S."/>
            <person name="Banfield J.F."/>
        </authorList>
    </citation>
    <scope>NUCLEOTIDE SEQUENCE [LARGE SCALE GENOMIC DNA]</scope>
</reference>
<evidence type="ECO:0000256" key="7">
    <source>
        <dbReference type="ARBA" id="ARBA00022801"/>
    </source>
</evidence>
<keyword evidence="5 13" id="KW-0255">Endonuclease</keyword>
<evidence type="ECO:0000256" key="1">
    <source>
        <dbReference type="ARBA" id="ARBA00009518"/>
    </source>
</evidence>
<sequence length="158" mass="16740">MRILAIDPGYDRLGMAVVEGDASRPTLIWSDCVMPGKGAREERLSCVSRAVLSAIKKYAPDILAIETLFFNKNIKTAVGVAEARGAILVAAGNTSLSVVEYSPQQIKSAVTGYGGADKTAVARMLPLLLSLPEKKRLDDELDAIAIGITALSIGSSRH</sequence>
<dbReference type="Proteomes" id="UP000178532">
    <property type="component" value="Unassembled WGS sequence"/>
</dbReference>
<name>A0A1F6DL46_9BACT</name>
<keyword evidence="7 13" id="KW-0378">Hydrolase</keyword>
<feature type="binding site" evidence="13">
    <location>
        <position position="66"/>
    </location>
    <ligand>
        <name>Mg(2+)</name>
        <dbReference type="ChEBI" id="CHEBI:18420"/>
        <label>2</label>
    </ligand>
</feature>
<dbReference type="HAMAP" id="MF_00034">
    <property type="entry name" value="RuvC"/>
    <property type="match status" value="1"/>
</dbReference>
<evidence type="ECO:0000256" key="2">
    <source>
        <dbReference type="ARBA" id="ARBA00022490"/>
    </source>
</evidence>
<evidence type="ECO:0000256" key="14">
    <source>
        <dbReference type="NCBIfam" id="TIGR00228"/>
    </source>
</evidence>
<keyword evidence="6 13" id="KW-0227">DNA damage</keyword>
<dbReference type="InterPro" id="IPR012337">
    <property type="entry name" value="RNaseH-like_sf"/>
</dbReference>
<protein>
    <recommendedName>
        <fullName evidence="13 14">Crossover junction endodeoxyribonuclease RuvC</fullName>
        <ecNumber evidence="13 14">3.1.21.10</ecNumber>
    </recommendedName>
    <alternativeName>
        <fullName evidence="13">Holliday junction nuclease RuvC</fullName>
    </alternativeName>
    <alternativeName>
        <fullName evidence="13">Holliday junction resolvase RuvC</fullName>
    </alternativeName>
</protein>
<dbReference type="Gene3D" id="3.30.420.10">
    <property type="entry name" value="Ribonuclease H-like superfamily/Ribonuclease H"/>
    <property type="match status" value="1"/>
</dbReference>
<keyword evidence="8 13" id="KW-0460">Magnesium</keyword>
<dbReference type="InterPro" id="IPR002176">
    <property type="entry name" value="X-over_junc_endoDNase_RuvC"/>
</dbReference>
<dbReference type="PANTHER" id="PTHR30194:SF3">
    <property type="entry name" value="CROSSOVER JUNCTION ENDODEOXYRIBONUCLEASE RUVC"/>
    <property type="match status" value="1"/>
</dbReference>
<evidence type="ECO:0000313" key="16">
    <source>
        <dbReference type="Proteomes" id="UP000178532"/>
    </source>
</evidence>
<comment type="cofactor">
    <cofactor evidence="13">
        <name>Mg(2+)</name>
        <dbReference type="ChEBI" id="CHEBI:18420"/>
    </cofactor>
    <text evidence="13">Binds 2 Mg(2+) ion per subunit.</text>
</comment>
<evidence type="ECO:0000256" key="13">
    <source>
        <dbReference type="HAMAP-Rule" id="MF_00034"/>
    </source>
</evidence>
<comment type="function">
    <text evidence="13">The RuvA-RuvB-RuvC complex processes Holliday junction (HJ) DNA during genetic recombination and DNA repair. Endonuclease that resolves HJ intermediates. Cleaves cruciform DNA by making single-stranded nicks across the HJ at symmetrical positions within the homologous arms, yielding a 5'-phosphate and a 3'-hydroxyl group; requires a central core of homology in the junction. The consensus cleavage sequence is 5'-(A/T)TT(C/G)-3'. Cleavage occurs on the 3'-side of the TT dinucleotide at the point of strand exchange. HJ branch migration catalyzed by RuvA-RuvB allows RuvC to scan DNA until it finds its consensus sequence, where it cleaves and resolves the cruciform DNA.</text>
</comment>
<dbReference type="GO" id="GO:0048476">
    <property type="term" value="C:Holliday junction resolvase complex"/>
    <property type="evidence" value="ECO:0007669"/>
    <property type="project" value="UniProtKB-UniRule"/>
</dbReference>
<dbReference type="GO" id="GO:0006281">
    <property type="term" value="P:DNA repair"/>
    <property type="evidence" value="ECO:0007669"/>
    <property type="project" value="UniProtKB-UniRule"/>
</dbReference>
<feature type="active site" evidence="13">
    <location>
        <position position="66"/>
    </location>
</feature>
<feature type="binding site" evidence="13">
    <location>
        <position position="7"/>
    </location>
    <ligand>
        <name>Mg(2+)</name>
        <dbReference type="ChEBI" id="CHEBI:18420"/>
        <label>1</label>
    </ligand>
</feature>
<feature type="active site" evidence="13">
    <location>
        <position position="139"/>
    </location>
</feature>
<dbReference type="GO" id="GO:0008821">
    <property type="term" value="F:crossover junction DNA endonuclease activity"/>
    <property type="evidence" value="ECO:0007669"/>
    <property type="project" value="UniProtKB-UniRule"/>
</dbReference>
<dbReference type="CDD" id="cd16962">
    <property type="entry name" value="RuvC"/>
    <property type="match status" value="1"/>
</dbReference>
<organism evidence="15 16">
    <name type="scientific">Candidatus Kaiserbacteria bacterium RIFCSPHIGHO2_02_FULL_54_22</name>
    <dbReference type="NCBI Taxonomy" id="1798495"/>
    <lineage>
        <taxon>Bacteria</taxon>
        <taxon>Candidatus Kaiseribacteriota</taxon>
    </lineage>
</organism>
<evidence type="ECO:0000256" key="10">
    <source>
        <dbReference type="ARBA" id="ARBA00023172"/>
    </source>
</evidence>
<dbReference type="SUPFAM" id="SSF53098">
    <property type="entry name" value="Ribonuclease H-like"/>
    <property type="match status" value="1"/>
</dbReference>
<gene>
    <name evidence="13" type="primary">ruvC</name>
    <name evidence="15" type="ORF">A3C19_02990</name>
</gene>